<proteinExistence type="inferred from homology"/>
<dbReference type="InterPro" id="IPR018274">
    <property type="entry name" value="PEP_util_AS"/>
</dbReference>
<evidence type="ECO:0000256" key="11">
    <source>
        <dbReference type="ARBA" id="ARBA00022840"/>
    </source>
</evidence>
<dbReference type="FunFam" id="3.30.470.20:FF:000017">
    <property type="entry name" value="Phosphoenolpyruvate synthase"/>
    <property type="match status" value="1"/>
</dbReference>
<evidence type="ECO:0000256" key="3">
    <source>
        <dbReference type="ARBA" id="ARBA00004742"/>
    </source>
</evidence>
<dbReference type="GO" id="GO:0008986">
    <property type="term" value="F:pyruvate, water dikinase activity"/>
    <property type="evidence" value="ECO:0007669"/>
    <property type="project" value="UniProtKB-EC"/>
</dbReference>
<feature type="domain" description="PEP-utilising enzyme mobile" evidence="16">
    <location>
        <begin position="385"/>
        <end position="455"/>
    </location>
</feature>
<dbReference type="EC" id="2.7.9.2" evidence="5 15"/>
<dbReference type="GO" id="GO:0005524">
    <property type="term" value="F:ATP binding"/>
    <property type="evidence" value="ECO:0007669"/>
    <property type="project" value="UniProtKB-KW"/>
</dbReference>
<geneLocation type="plasmid" evidence="20">
    <name>pcme4a9ii</name>
</geneLocation>
<dbReference type="InterPro" id="IPR002192">
    <property type="entry name" value="PPDK_AMP/ATP-bd"/>
</dbReference>
<protein>
    <recommendedName>
        <fullName evidence="6 15">Phosphoenolpyruvate synthase</fullName>
        <shortName evidence="15">PEP synthase</shortName>
        <ecNumber evidence="5 15">2.7.9.2</ecNumber>
    </recommendedName>
    <alternativeName>
        <fullName evidence="13 15">Pyruvate, water dikinase</fullName>
    </alternativeName>
</protein>
<dbReference type="GO" id="GO:0006094">
    <property type="term" value="P:gluconeogenesis"/>
    <property type="evidence" value="ECO:0007669"/>
    <property type="project" value="UniProtKB-UniPathway"/>
</dbReference>
<keyword evidence="11 15" id="KW-0067">ATP-binding</keyword>
<dbReference type="UniPathway" id="UPA00138"/>
<dbReference type="NCBIfam" id="TIGR01418">
    <property type="entry name" value="PEP_synth"/>
    <property type="match status" value="1"/>
</dbReference>
<keyword evidence="8 15" id="KW-0479">Metal-binding</keyword>
<dbReference type="AlphaFoldDB" id="A0A217EZ84"/>
<evidence type="ECO:0000256" key="5">
    <source>
        <dbReference type="ARBA" id="ARBA00011996"/>
    </source>
</evidence>
<comment type="similarity">
    <text evidence="4 15">Belongs to the PEP-utilizing enzyme family.</text>
</comment>
<dbReference type="FunFam" id="3.30.1490.20:FF:000010">
    <property type="entry name" value="Phosphoenolpyruvate synthase"/>
    <property type="match status" value="1"/>
</dbReference>
<dbReference type="RefSeq" id="WP_066850940.1">
    <property type="nucleotide sequence ID" value="NZ_CP019604.1"/>
</dbReference>
<dbReference type="Proteomes" id="UP000195807">
    <property type="component" value="Plasmid pCME4A9II"/>
</dbReference>
<evidence type="ECO:0000256" key="4">
    <source>
        <dbReference type="ARBA" id="ARBA00007837"/>
    </source>
</evidence>
<keyword evidence="20" id="KW-1185">Reference proteome</keyword>
<dbReference type="Pfam" id="PF00391">
    <property type="entry name" value="PEP-utilizers"/>
    <property type="match status" value="1"/>
</dbReference>
<dbReference type="InterPro" id="IPR008279">
    <property type="entry name" value="PEP-util_enz_mobile_dom"/>
</dbReference>
<dbReference type="PROSITE" id="PS00742">
    <property type="entry name" value="PEP_ENZYMES_2"/>
    <property type="match status" value="1"/>
</dbReference>
<dbReference type="Pfam" id="PF01326">
    <property type="entry name" value="PPDK_N"/>
    <property type="match status" value="1"/>
</dbReference>
<keyword evidence="12 15" id="KW-0460">Magnesium</keyword>
<evidence type="ECO:0000256" key="6">
    <source>
        <dbReference type="ARBA" id="ARBA00021623"/>
    </source>
</evidence>
<dbReference type="Gene3D" id="3.20.20.60">
    <property type="entry name" value="Phosphoenolpyruvate-binding domains"/>
    <property type="match status" value="1"/>
</dbReference>
<dbReference type="KEGG" id="cman:A9D14_19250"/>
<keyword evidence="7 15" id="KW-0808">Transferase</keyword>
<dbReference type="InterPro" id="IPR006319">
    <property type="entry name" value="PEP_synth"/>
</dbReference>
<keyword evidence="19" id="KW-0614">Plasmid</keyword>
<evidence type="ECO:0000259" key="17">
    <source>
        <dbReference type="Pfam" id="PF01326"/>
    </source>
</evidence>
<dbReference type="GO" id="GO:0046872">
    <property type="term" value="F:metal ion binding"/>
    <property type="evidence" value="ECO:0007669"/>
    <property type="project" value="UniProtKB-KW"/>
</dbReference>
<evidence type="ECO:0000313" key="20">
    <source>
        <dbReference type="Proteomes" id="UP000195807"/>
    </source>
</evidence>
<dbReference type="SUPFAM" id="SSF51621">
    <property type="entry name" value="Phosphoenolpyruvate/pyruvate domain"/>
    <property type="match status" value="1"/>
</dbReference>
<gene>
    <name evidence="19" type="ORF">A9D14_19250</name>
</gene>
<dbReference type="STRING" id="450378.GCA_001661675_03861"/>
<dbReference type="PANTHER" id="PTHR43030:SF1">
    <property type="entry name" value="PHOSPHOENOLPYRUVATE SYNTHASE"/>
    <property type="match status" value="1"/>
</dbReference>
<dbReference type="InterPro" id="IPR015813">
    <property type="entry name" value="Pyrv/PenolPyrv_kinase-like_dom"/>
</dbReference>
<evidence type="ECO:0000313" key="19">
    <source>
        <dbReference type="EMBL" id="ARU18457.1"/>
    </source>
</evidence>
<dbReference type="InterPro" id="IPR013815">
    <property type="entry name" value="ATP_grasp_subdomain_1"/>
</dbReference>
<feature type="domain" description="Pyruvate phosphate dikinase AMP/ATP-binding" evidence="17">
    <location>
        <begin position="18"/>
        <end position="346"/>
    </location>
</feature>
<comment type="pathway">
    <text evidence="3 15">Carbohydrate biosynthesis; gluconeogenesis.</text>
</comment>
<dbReference type="OrthoDB" id="9765468at2"/>
<name>A0A217EZ84_9SPHN</name>
<dbReference type="InterPro" id="IPR040442">
    <property type="entry name" value="Pyrv_kinase-like_dom_sf"/>
</dbReference>
<dbReference type="NCBIfam" id="NF005057">
    <property type="entry name" value="PRK06464.1"/>
    <property type="match status" value="1"/>
</dbReference>
<evidence type="ECO:0000256" key="12">
    <source>
        <dbReference type="ARBA" id="ARBA00022842"/>
    </source>
</evidence>
<feature type="domain" description="PEP-utilising enzyme C-terminal" evidence="18">
    <location>
        <begin position="479"/>
        <end position="790"/>
    </location>
</feature>
<keyword evidence="9 15" id="KW-0547">Nucleotide-binding</keyword>
<comment type="function">
    <text evidence="2 15">Catalyzes the phosphorylation of pyruvate to phosphoenolpyruvate.</text>
</comment>
<evidence type="ECO:0000256" key="15">
    <source>
        <dbReference type="PIRNR" id="PIRNR000854"/>
    </source>
</evidence>
<organism evidence="19 20">
    <name type="scientific">Croceicoccus marinus</name>
    <dbReference type="NCBI Taxonomy" id="450378"/>
    <lineage>
        <taxon>Bacteria</taxon>
        <taxon>Pseudomonadati</taxon>
        <taxon>Pseudomonadota</taxon>
        <taxon>Alphaproteobacteria</taxon>
        <taxon>Sphingomonadales</taxon>
        <taxon>Erythrobacteraceae</taxon>
        <taxon>Croceicoccus</taxon>
    </lineage>
</organism>
<evidence type="ECO:0000256" key="10">
    <source>
        <dbReference type="ARBA" id="ARBA00022777"/>
    </source>
</evidence>
<keyword evidence="10 15" id="KW-0418">Kinase</keyword>
<evidence type="ECO:0000256" key="8">
    <source>
        <dbReference type="ARBA" id="ARBA00022723"/>
    </source>
</evidence>
<evidence type="ECO:0000256" key="9">
    <source>
        <dbReference type="ARBA" id="ARBA00022741"/>
    </source>
</evidence>
<dbReference type="Gene3D" id="3.30.1490.20">
    <property type="entry name" value="ATP-grasp fold, A domain"/>
    <property type="match status" value="1"/>
</dbReference>
<comment type="catalytic activity">
    <reaction evidence="14 15">
        <text>pyruvate + ATP + H2O = phosphoenolpyruvate + AMP + phosphate + 2 H(+)</text>
        <dbReference type="Rhea" id="RHEA:11364"/>
        <dbReference type="ChEBI" id="CHEBI:15361"/>
        <dbReference type="ChEBI" id="CHEBI:15377"/>
        <dbReference type="ChEBI" id="CHEBI:15378"/>
        <dbReference type="ChEBI" id="CHEBI:30616"/>
        <dbReference type="ChEBI" id="CHEBI:43474"/>
        <dbReference type="ChEBI" id="CHEBI:58702"/>
        <dbReference type="ChEBI" id="CHEBI:456215"/>
        <dbReference type="EC" id="2.7.9.2"/>
    </reaction>
</comment>
<dbReference type="Pfam" id="PF02896">
    <property type="entry name" value="PEP-utilizers_C"/>
    <property type="match status" value="1"/>
</dbReference>
<comment type="cofactor">
    <cofactor evidence="1 15">
        <name>Mg(2+)</name>
        <dbReference type="ChEBI" id="CHEBI:18420"/>
    </cofactor>
</comment>
<keyword evidence="19" id="KW-0670">Pyruvate</keyword>
<evidence type="ECO:0000256" key="14">
    <source>
        <dbReference type="ARBA" id="ARBA00047700"/>
    </source>
</evidence>
<evidence type="ECO:0000256" key="7">
    <source>
        <dbReference type="ARBA" id="ARBA00022679"/>
    </source>
</evidence>
<evidence type="ECO:0000259" key="16">
    <source>
        <dbReference type="Pfam" id="PF00391"/>
    </source>
</evidence>
<dbReference type="EMBL" id="CP019604">
    <property type="protein sequence ID" value="ARU18457.1"/>
    <property type="molecule type" value="Genomic_DNA"/>
</dbReference>
<dbReference type="InterPro" id="IPR036637">
    <property type="entry name" value="Phosphohistidine_dom_sf"/>
</dbReference>
<dbReference type="PROSITE" id="PS00370">
    <property type="entry name" value="PEP_ENZYMES_PHOS_SITE"/>
    <property type="match status" value="1"/>
</dbReference>
<dbReference type="PIRSF" id="PIRSF000854">
    <property type="entry name" value="PEP_synthase"/>
    <property type="match status" value="1"/>
</dbReference>
<dbReference type="PANTHER" id="PTHR43030">
    <property type="entry name" value="PHOSPHOENOLPYRUVATE SYNTHASE"/>
    <property type="match status" value="1"/>
</dbReference>
<sequence length="807" mass="88586">MTEKRIAWFESLNVGDVPIVGGKNASLGEMVRTLKEKGVRVPGGFATTAAAFREYVAANEIEPELRASIAALKSENASLHETGETIRRLFLDGEFPEAIATEIRDAYRELSRRSGQDEISVAVRSSATAEDLPQASFAGQQETFLNVRGERTLLDACRRCYASLFTDRAISYRETQGFDHLEVALSIGVQRMVRSDLAGSGVMFSIDTETGFPGVAVISAAWGLGETVVQGAVDPDKYLVFKPLLDDRRYTPIIEKTLGAKETKMIYATGGSERTTTVATTQKERQAFVLSEAEILELGRWAATIEDHYGRPMDMEWAKDGETGELYMVQARPETVQSSRQTGQIKSYRLKTKGKPIITGSAIGEAIASGQVCAIRSAADIDTFRDGAILVTGMTDPDWVPIMKKAAGIITDHGGTTSHAAIVSRELGVPAIVGTGHGTELLLDGQEITLSCAEGDRGVVYEGILEFESSQVDVSDLPETRIAMMVNIASPAAAFRWWRLPARGVGLARMEFIINNLIKIHPMALIHPDRVADPAARREIRQRTRGYDDPVDFFVETLALGIAKLAAPYHPHPVIVRLSDFKSNEYAHLLGGSVFEPEEENPMLGWRGASRYYDERYREGFALECRALKTVRERIGLENVVVMVPFCRTLEEADRVLAVMKENELERGRDGLEIYMMCEIPANVFLAEEFAQRFDGFSIGSNDLTQLVLGVDRDSGDLAALFDERNEAVKRAIREAIVQAHAAGIKIGICGQAPSNYPEYAAFLVEEGIDSISLNPDSFVSTLRNVAQVEQSLKTAPRATSEPDASR</sequence>
<evidence type="ECO:0000259" key="18">
    <source>
        <dbReference type="Pfam" id="PF02896"/>
    </source>
</evidence>
<dbReference type="SUPFAM" id="SSF52009">
    <property type="entry name" value="Phosphohistidine domain"/>
    <property type="match status" value="1"/>
</dbReference>
<accession>A0A217EZ84</accession>
<evidence type="ECO:0000256" key="1">
    <source>
        <dbReference type="ARBA" id="ARBA00001946"/>
    </source>
</evidence>
<dbReference type="Gene3D" id="3.30.470.20">
    <property type="entry name" value="ATP-grasp fold, B domain"/>
    <property type="match status" value="1"/>
</dbReference>
<reference evidence="19 20" key="1">
    <citation type="submission" date="2017-01" db="EMBL/GenBank/DDBJ databases">
        <title>Complete genome sequence of esterase-producing bacterium Croceicoccus marinus E4A9.</title>
        <authorList>
            <person name="Wu Y.-H."/>
            <person name="Cheng H."/>
            <person name="Xu L."/>
            <person name="Huo Y.-Y."/>
            <person name="Wang C.-S."/>
            <person name="Xu X.-W."/>
        </authorList>
    </citation>
    <scope>NUCLEOTIDE SEQUENCE [LARGE SCALE GENOMIC DNA]</scope>
    <source>
        <strain evidence="19 20">E4A9</strain>
        <plasmid evidence="20">Plasmid pcme4a9ii</plasmid>
    </source>
</reference>
<dbReference type="InterPro" id="IPR023151">
    <property type="entry name" value="PEP_util_CS"/>
</dbReference>
<evidence type="ECO:0000256" key="13">
    <source>
        <dbReference type="ARBA" id="ARBA00033470"/>
    </source>
</evidence>
<dbReference type="InterPro" id="IPR000121">
    <property type="entry name" value="PEP_util_C"/>
</dbReference>
<dbReference type="Gene3D" id="3.50.30.10">
    <property type="entry name" value="Phosphohistidine domain"/>
    <property type="match status" value="1"/>
</dbReference>
<evidence type="ECO:0000256" key="2">
    <source>
        <dbReference type="ARBA" id="ARBA00002988"/>
    </source>
</evidence>
<dbReference type="SUPFAM" id="SSF56059">
    <property type="entry name" value="Glutathione synthetase ATP-binding domain-like"/>
    <property type="match status" value="1"/>
</dbReference>